<name>A0ABS0A9L7_9FLAO</name>
<organism evidence="1 2">
    <name type="scientific">Nonlabens mediterrranea</name>
    <dbReference type="NCBI Taxonomy" id="1419947"/>
    <lineage>
        <taxon>Bacteria</taxon>
        <taxon>Pseudomonadati</taxon>
        <taxon>Bacteroidota</taxon>
        <taxon>Flavobacteriia</taxon>
        <taxon>Flavobacteriales</taxon>
        <taxon>Flavobacteriaceae</taxon>
        <taxon>Nonlabens</taxon>
    </lineage>
</organism>
<comment type="caution">
    <text evidence="1">The sequence shown here is derived from an EMBL/GenBank/DDBJ whole genome shotgun (WGS) entry which is preliminary data.</text>
</comment>
<dbReference type="Proteomes" id="UP001194729">
    <property type="component" value="Unassembled WGS sequence"/>
</dbReference>
<accession>A0ABS0A9L7</accession>
<keyword evidence="2" id="KW-1185">Reference proteome</keyword>
<proteinExistence type="predicted"/>
<evidence type="ECO:0000313" key="2">
    <source>
        <dbReference type="Proteomes" id="UP001194729"/>
    </source>
</evidence>
<sequence length="112" mass="12926">MKMFVKATNMEYFVGSLFPMKYILTIVVLLNFAFAKAQNFWQPVLQEPSENIESRNFTPEQYQIYNLDLNGFNQLVATAPMRFTSDVSQVVISLPNANGDFKIFEISICIRQ</sequence>
<gene>
    <name evidence="1" type="ORF">FNJ87_17790</name>
</gene>
<reference evidence="1 2" key="1">
    <citation type="submission" date="2020-11" db="EMBL/GenBank/DDBJ databases">
        <title>P. mediterranea TC4 genome.</title>
        <authorList>
            <person name="Molmeret M."/>
        </authorList>
    </citation>
    <scope>NUCLEOTIDE SEQUENCE [LARGE SCALE GENOMIC DNA]</scope>
    <source>
        <strain evidence="1 2">TC4</strain>
    </source>
</reference>
<evidence type="ECO:0000313" key="1">
    <source>
        <dbReference type="EMBL" id="MBF4986087.1"/>
    </source>
</evidence>
<dbReference type="EMBL" id="JADKYU010000964">
    <property type="protein sequence ID" value="MBF4986087.1"/>
    <property type="molecule type" value="Genomic_DNA"/>
</dbReference>
<protein>
    <submittedName>
        <fullName evidence="1">Uncharacterized protein</fullName>
    </submittedName>
</protein>